<accession>A0A385SRS6</accession>
<evidence type="ECO:0000256" key="1">
    <source>
        <dbReference type="SAM" id="MobiDB-lite"/>
    </source>
</evidence>
<evidence type="ECO:0008006" key="5">
    <source>
        <dbReference type="Google" id="ProtNLM"/>
    </source>
</evidence>
<feature type="compositionally biased region" description="Polar residues" evidence="1">
    <location>
        <begin position="174"/>
        <end position="184"/>
    </location>
</feature>
<organism evidence="3 4">
    <name type="scientific">Chryseolinea soli</name>
    <dbReference type="NCBI Taxonomy" id="2321403"/>
    <lineage>
        <taxon>Bacteria</taxon>
        <taxon>Pseudomonadati</taxon>
        <taxon>Bacteroidota</taxon>
        <taxon>Cytophagia</taxon>
        <taxon>Cytophagales</taxon>
        <taxon>Fulvivirgaceae</taxon>
        <taxon>Chryseolinea</taxon>
    </lineage>
</organism>
<feature type="compositionally biased region" description="Basic and acidic residues" evidence="1">
    <location>
        <begin position="88"/>
        <end position="168"/>
    </location>
</feature>
<dbReference type="RefSeq" id="WP_119756543.1">
    <property type="nucleotide sequence ID" value="NZ_CP032382.1"/>
</dbReference>
<dbReference type="EMBL" id="CP032382">
    <property type="protein sequence ID" value="AYB33306.1"/>
    <property type="molecule type" value="Genomic_DNA"/>
</dbReference>
<name>A0A385SRS6_9BACT</name>
<dbReference type="KEGG" id="chk:D4L85_23165"/>
<dbReference type="Proteomes" id="UP000266183">
    <property type="component" value="Chromosome"/>
</dbReference>
<feature type="transmembrane region" description="Helical" evidence="2">
    <location>
        <begin position="12"/>
        <end position="35"/>
    </location>
</feature>
<evidence type="ECO:0000313" key="3">
    <source>
        <dbReference type="EMBL" id="AYB33306.1"/>
    </source>
</evidence>
<gene>
    <name evidence="3" type="ORF">D4L85_23165</name>
</gene>
<proteinExistence type="predicted"/>
<protein>
    <recommendedName>
        <fullName evidence="5">Energy transducer TonB</fullName>
    </recommendedName>
</protein>
<reference evidence="4" key="1">
    <citation type="submission" date="2018-09" db="EMBL/GenBank/DDBJ databases">
        <title>Chryseolinea sp. KIS68-18 isolated from soil.</title>
        <authorList>
            <person name="Weon H.-Y."/>
            <person name="Kwon S.-W."/>
            <person name="Lee S.A."/>
        </authorList>
    </citation>
    <scope>NUCLEOTIDE SEQUENCE [LARGE SCALE GENOMIC DNA]</scope>
    <source>
        <strain evidence="4">KIS68-18</strain>
    </source>
</reference>
<keyword evidence="2" id="KW-0472">Membrane</keyword>
<evidence type="ECO:0000256" key="2">
    <source>
        <dbReference type="SAM" id="Phobius"/>
    </source>
</evidence>
<sequence length="321" mass="34706">MKAREEESKNRVIAFFTTTGIQVLLIVLSFFIIGWRAPDPPWEVLDPGGIELNFGTDKQGYGDVQPTEPIGNNGDQPEEAKQPQPQPEETKAEEKQPEVRETAKPVETKAADEKILASKDEESPVAVKEKKEEVKEKPKEKTEEKKPEVKPETKPEVKVEPVKPKVDSKAVYTPPSNSSAQTEGDNAGKKEGKPGNNGDDPGKTGDKGNPQGTLDSKALYGSPGSGGGTGGGTGIGLELSGWAWDEKPNPKTPSNETGRLVFEIEVDQDGNVIKVTRLQSTVSAEAERICRNAVQDLTFSKTGANVPDKSVGKVTFVFRSR</sequence>
<keyword evidence="4" id="KW-1185">Reference proteome</keyword>
<dbReference type="AlphaFoldDB" id="A0A385SRS6"/>
<keyword evidence="2" id="KW-1133">Transmembrane helix</keyword>
<evidence type="ECO:0000313" key="4">
    <source>
        <dbReference type="Proteomes" id="UP000266183"/>
    </source>
</evidence>
<dbReference type="OrthoDB" id="979886at2"/>
<keyword evidence="2" id="KW-0812">Transmembrane</keyword>
<feature type="region of interest" description="Disordered" evidence="1">
    <location>
        <begin position="55"/>
        <end position="258"/>
    </location>
</feature>
<feature type="compositionally biased region" description="Gly residues" evidence="1">
    <location>
        <begin position="223"/>
        <end position="235"/>
    </location>
</feature>